<evidence type="ECO:0000313" key="2">
    <source>
        <dbReference type="Proteomes" id="UP001152795"/>
    </source>
</evidence>
<dbReference type="OrthoDB" id="10579328at2759"/>
<gene>
    <name evidence="1" type="ORF">PACLA_8A067786</name>
</gene>
<evidence type="ECO:0000313" key="1">
    <source>
        <dbReference type="EMBL" id="CAB4004034.1"/>
    </source>
</evidence>
<proteinExistence type="predicted"/>
<sequence>MDEKSKEEIANNIELWETVQNTETIEQKKADEIEVSETDGEYLYERKSSVTLFVGDQGTNKVMRGVKGRSVAAYSWCAEVPGDMHAKGYLYEVCKKVMAPGGLMHILREVLSRKKIVPESLWEKEVSGTESWQNRRGNP</sequence>
<comment type="caution">
    <text evidence="1">The sequence shown here is derived from an EMBL/GenBank/DDBJ whole genome shotgun (WGS) entry which is preliminary data.</text>
</comment>
<dbReference type="Proteomes" id="UP001152795">
    <property type="component" value="Unassembled WGS sequence"/>
</dbReference>
<name>A0A6S7HG31_PARCT</name>
<protein>
    <submittedName>
        <fullName evidence="1">Uncharacterized protein</fullName>
    </submittedName>
</protein>
<reference evidence="1" key="1">
    <citation type="submission" date="2020-04" db="EMBL/GenBank/DDBJ databases">
        <authorList>
            <person name="Alioto T."/>
            <person name="Alioto T."/>
            <person name="Gomez Garrido J."/>
        </authorList>
    </citation>
    <scope>NUCLEOTIDE SEQUENCE</scope>
    <source>
        <strain evidence="1">A484AB</strain>
    </source>
</reference>
<keyword evidence="2" id="KW-1185">Reference proteome</keyword>
<dbReference type="EMBL" id="CACRXK020004790">
    <property type="protein sequence ID" value="CAB4004034.1"/>
    <property type="molecule type" value="Genomic_DNA"/>
</dbReference>
<dbReference type="AlphaFoldDB" id="A0A6S7HG31"/>
<accession>A0A6S7HG31</accession>
<organism evidence="1 2">
    <name type="scientific">Paramuricea clavata</name>
    <name type="common">Red gorgonian</name>
    <name type="synonym">Violescent sea-whip</name>
    <dbReference type="NCBI Taxonomy" id="317549"/>
    <lineage>
        <taxon>Eukaryota</taxon>
        <taxon>Metazoa</taxon>
        <taxon>Cnidaria</taxon>
        <taxon>Anthozoa</taxon>
        <taxon>Octocorallia</taxon>
        <taxon>Malacalcyonacea</taxon>
        <taxon>Plexauridae</taxon>
        <taxon>Paramuricea</taxon>
    </lineage>
</organism>